<accession>A0AA38L4I8</accession>
<proteinExistence type="predicted"/>
<dbReference type="Proteomes" id="UP000824469">
    <property type="component" value="Unassembled WGS sequence"/>
</dbReference>
<reference evidence="2 3" key="1">
    <citation type="journal article" date="2021" name="Nat. Plants">
        <title>The Taxus genome provides insights into paclitaxel biosynthesis.</title>
        <authorList>
            <person name="Xiong X."/>
            <person name="Gou J."/>
            <person name="Liao Q."/>
            <person name="Li Y."/>
            <person name="Zhou Q."/>
            <person name="Bi G."/>
            <person name="Li C."/>
            <person name="Du R."/>
            <person name="Wang X."/>
            <person name="Sun T."/>
            <person name="Guo L."/>
            <person name="Liang H."/>
            <person name="Lu P."/>
            <person name="Wu Y."/>
            <person name="Zhang Z."/>
            <person name="Ro D.K."/>
            <person name="Shang Y."/>
            <person name="Huang S."/>
            <person name="Yan J."/>
        </authorList>
    </citation>
    <scope>NUCLEOTIDE SEQUENCE [LARGE SCALE GENOMIC DNA]</scope>
    <source>
        <strain evidence="2">Ta-2019</strain>
    </source>
</reference>
<feature type="compositionally biased region" description="Polar residues" evidence="1">
    <location>
        <begin position="180"/>
        <end position="194"/>
    </location>
</feature>
<feature type="compositionally biased region" description="Basic and acidic residues" evidence="1">
    <location>
        <begin position="212"/>
        <end position="222"/>
    </location>
</feature>
<feature type="non-terminal residue" evidence="2">
    <location>
        <position position="222"/>
    </location>
</feature>
<comment type="caution">
    <text evidence="2">The sequence shown here is derived from an EMBL/GenBank/DDBJ whole genome shotgun (WGS) entry which is preliminary data.</text>
</comment>
<dbReference type="EMBL" id="JAHRHJ020000007">
    <property type="protein sequence ID" value="KAH9309230.1"/>
    <property type="molecule type" value="Genomic_DNA"/>
</dbReference>
<evidence type="ECO:0000256" key="1">
    <source>
        <dbReference type="SAM" id="MobiDB-lite"/>
    </source>
</evidence>
<feature type="region of interest" description="Disordered" evidence="1">
    <location>
        <begin position="138"/>
        <end position="222"/>
    </location>
</feature>
<sequence length="222" mass="23283">TCGGPLHCGLTCSALMVQKIAGYYICTTLGHVANSIVSLIDSKSPGKGVRLNMSASTADGDCSLSVSVQCNRNGVQLEELGWGILGGSKKLPLESLLTSKADVTPVVETKLVILVCPYGLGVASRRSMSMERGRAMLTGQSRAMMPSAPRPPPLLGGGKDDSSDPDGECDGLLQPVTGGNKLSSGQGETSSRETNGARDSVGDEYYCPPPIRSDRHRKEAWD</sequence>
<gene>
    <name evidence="2" type="ORF">KI387_037141</name>
</gene>
<keyword evidence="3" id="KW-1185">Reference proteome</keyword>
<protein>
    <submittedName>
        <fullName evidence="2">Uncharacterized protein</fullName>
    </submittedName>
</protein>
<dbReference type="AlphaFoldDB" id="A0AA38L4I8"/>
<evidence type="ECO:0000313" key="2">
    <source>
        <dbReference type="EMBL" id="KAH9309230.1"/>
    </source>
</evidence>
<evidence type="ECO:0000313" key="3">
    <source>
        <dbReference type="Proteomes" id="UP000824469"/>
    </source>
</evidence>
<organism evidence="2 3">
    <name type="scientific">Taxus chinensis</name>
    <name type="common">Chinese yew</name>
    <name type="synonym">Taxus wallichiana var. chinensis</name>
    <dbReference type="NCBI Taxonomy" id="29808"/>
    <lineage>
        <taxon>Eukaryota</taxon>
        <taxon>Viridiplantae</taxon>
        <taxon>Streptophyta</taxon>
        <taxon>Embryophyta</taxon>
        <taxon>Tracheophyta</taxon>
        <taxon>Spermatophyta</taxon>
        <taxon>Pinopsida</taxon>
        <taxon>Pinidae</taxon>
        <taxon>Conifers II</taxon>
        <taxon>Cupressales</taxon>
        <taxon>Taxaceae</taxon>
        <taxon>Taxus</taxon>
    </lineage>
</organism>
<name>A0AA38L4I8_TAXCH</name>